<dbReference type="SUPFAM" id="SSF53822">
    <property type="entry name" value="Periplasmic binding protein-like I"/>
    <property type="match status" value="1"/>
</dbReference>
<evidence type="ECO:0000313" key="6">
    <source>
        <dbReference type="Proteomes" id="UP000317638"/>
    </source>
</evidence>
<accession>A0A553K5Q1</accession>
<dbReference type="PANTHER" id="PTHR30146:SF153">
    <property type="entry name" value="LACTOSE OPERON REPRESSOR"/>
    <property type="match status" value="1"/>
</dbReference>
<evidence type="ECO:0000259" key="4">
    <source>
        <dbReference type="PROSITE" id="PS50932"/>
    </source>
</evidence>
<dbReference type="PROSITE" id="PS00356">
    <property type="entry name" value="HTH_LACI_1"/>
    <property type="match status" value="1"/>
</dbReference>
<name>A0A553K5Q1_9ACTN</name>
<evidence type="ECO:0000256" key="3">
    <source>
        <dbReference type="ARBA" id="ARBA00023163"/>
    </source>
</evidence>
<dbReference type="SUPFAM" id="SSF47413">
    <property type="entry name" value="lambda repressor-like DNA-binding domains"/>
    <property type="match status" value="1"/>
</dbReference>
<dbReference type="InterPro" id="IPR028082">
    <property type="entry name" value="Peripla_BP_I"/>
</dbReference>
<dbReference type="InterPro" id="IPR046335">
    <property type="entry name" value="LacI/GalR-like_sensor"/>
</dbReference>
<dbReference type="AlphaFoldDB" id="A0A553K5Q1"/>
<gene>
    <name evidence="5" type="ORF">FOJ82_03900</name>
</gene>
<dbReference type="PANTHER" id="PTHR30146">
    <property type="entry name" value="LACI-RELATED TRANSCRIPTIONAL REPRESSOR"/>
    <property type="match status" value="1"/>
</dbReference>
<dbReference type="CDD" id="cd01392">
    <property type="entry name" value="HTH_LacI"/>
    <property type="match status" value="1"/>
</dbReference>
<dbReference type="Pfam" id="PF00356">
    <property type="entry name" value="LacI"/>
    <property type="match status" value="1"/>
</dbReference>
<keyword evidence="2 5" id="KW-0238">DNA-binding</keyword>
<proteinExistence type="predicted"/>
<comment type="caution">
    <text evidence="5">The sequence shown here is derived from an EMBL/GenBank/DDBJ whole genome shotgun (WGS) entry which is preliminary data.</text>
</comment>
<dbReference type="InterPro" id="IPR000843">
    <property type="entry name" value="HTH_LacI"/>
</dbReference>
<protein>
    <submittedName>
        <fullName evidence="5">LacI family DNA-binding transcriptional regulator</fullName>
    </submittedName>
</protein>
<dbReference type="EMBL" id="VKKG01000001">
    <property type="protein sequence ID" value="TRY20021.1"/>
    <property type="molecule type" value="Genomic_DNA"/>
</dbReference>
<dbReference type="Pfam" id="PF13377">
    <property type="entry name" value="Peripla_BP_3"/>
    <property type="match status" value="1"/>
</dbReference>
<feature type="domain" description="HTH lacI-type" evidence="4">
    <location>
        <begin position="7"/>
        <end position="60"/>
    </location>
</feature>
<keyword evidence="6" id="KW-1185">Reference proteome</keyword>
<dbReference type="PROSITE" id="PS50932">
    <property type="entry name" value="HTH_LACI_2"/>
    <property type="match status" value="1"/>
</dbReference>
<dbReference type="SMART" id="SM00354">
    <property type="entry name" value="HTH_LACI"/>
    <property type="match status" value="1"/>
</dbReference>
<evidence type="ECO:0000256" key="2">
    <source>
        <dbReference type="ARBA" id="ARBA00023125"/>
    </source>
</evidence>
<dbReference type="RefSeq" id="WP_143937105.1">
    <property type="nucleotide sequence ID" value="NZ_VKKG01000001.1"/>
</dbReference>
<evidence type="ECO:0000256" key="1">
    <source>
        <dbReference type="ARBA" id="ARBA00023015"/>
    </source>
</evidence>
<sequence>MAPTKRTRMSDLAKVAGVSTATVSRVLSGRPGVKEETRRVVLDAMNELGYARETASGKRNGVVAVVVPELSNPAFPAFVEELDILLFAAGQANVVCPAGNSGTSELQHLETLQGLNVSGVISVSGTPADSLGSNEHYRRLIESGVPTVFINGYAPDLRGAFFSCSDVEAVSASVTHLRTLGHERIGLAIGSERYLPARRKAEGFEALGFPRDSIASTIFTVEGGQLAAARLIDAGHTAVICGSDIMALGAIREARSRGLSVPGDLSVVGFDDSPLMAFTDPGLTTIRQPVRAMCEAAVTALLEGLGGSPLDRSELLFHPDLIIRNSTGPVS</sequence>
<dbReference type="Gene3D" id="3.40.50.2300">
    <property type="match status" value="2"/>
</dbReference>
<reference evidence="5 6" key="1">
    <citation type="submission" date="2019-07" db="EMBL/GenBank/DDBJ databases">
        <authorList>
            <person name="Zhou L.-Y."/>
        </authorList>
    </citation>
    <scope>NUCLEOTIDE SEQUENCE [LARGE SCALE GENOMIC DNA]</scope>
    <source>
        <strain evidence="5 6">YIM 101269</strain>
    </source>
</reference>
<dbReference type="GO" id="GO:0000976">
    <property type="term" value="F:transcription cis-regulatory region binding"/>
    <property type="evidence" value="ECO:0007669"/>
    <property type="project" value="TreeGrafter"/>
</dbReference>
<organism evidence="5 6">
    <name type="scientific">Tessaracoccus rhinocerotis</name>
    <dbReference type="NCBI Taxonomy" id="1689449"/>
    <lineage>
        <taxon>Bacteria</taxon>
        <taxon>Bacillati</taxon>
        <taxon>Actinomycetota</taxon>
        <taxon>Actinomycetes</taxon>
        <taxon>Propionibacteriales</taxon>
        <taxon>Propionibacteriaceae</taxon>
        <taxon>Tessaracoccus</taxon>
    </lineage>
</organism>
<keyword evidence="1" id="KW-0805">Transcription regulation</keyword>
<dbReference type="Proteomes" id="UP000317638">
    <property type="component" value="Unassembled WGS sequence"/>
</dbReference>
<dbReference type="Gene3D" id="1.10.260.40">
    <property type="entry name" value="lambda repressor-like DNA-binding domains"/>
    <property type="match status" value="1"/>
</dbReference>
<dbReference type="OrthoDB" id="189006at2"/>
<evidence type="ECO:0000313" key="5">
    <source>
        <dbReference type="EMBL" id="TRY20021.1"/>
    </source>
</evidence>
<keyword evidence="3" id="KW-0804">Transcription</keyword>
<dbReference type="InterPro" id="IPR010982">
    <property type="entry name" value="Lambda_DNA-bd_dom_sf"/>
</dbReference>
<dbReference type="GO" id="GO:0003700">
    <property type="term" value="F:DNA-binding transcription factor activity"/>
    <property type="evidence" value="ECO:0007669"/>
    <property type="project" value="TreeGrafter"/>
</dbReference>